<accession>A0ABY2WRT7</accession>
<dbReference type="Gene3D" id="3.10.180.10">
    <property type="entry name" value="2,3-Dihydroxybiphenyl 1,2-Dioxygenase, domain 1"/>
    <property type="match status" value="1"/>
</dbReference>
<dbReference type="EMBL" id="VCNI01000001">
    <property type="protein sequence ID" value="TMU57668.1"/>
    <property type="molecule type" value="Genomic_DNA"/>
</dbReference>
<dbReference type="InterPro" id="IPR037523">
    <property type="entry name" value="VOC_core"/>
</dbReference>
<proteinExistence type="predicted"/>
<name>A0ABY2WRT7_9FLAO</name>
<feature type="domain" description="VOC" evidence="1">
    <location>
        <begin position="147"/>
        <end position="269"/>
    </location>
</feature>
<comment type="caution">
    <text evidence="2">The sequence shown here is derived from an EMBL/GenBank/DDBJ whole genome shotgun (WGS) entry which is preliminary data.</text>
</comment>
<sequence>MFDPFIGKTWSAEGNWGDGSVFKQDITFRYDINNVLVIAEADGHTNQERTTYGPRNHGIRKYDKDSGTIKFWEFDVFGGVTKGTVVAKGKDLIYTYDYGKSVVTDIWEYVDDNTYNLTIGSYDNGEWKQVYLKTQFKAVPKAGFDFKFDHKAIPVKDIGTMGDYYRDVLKLEEIPFPGNNPNRRWFRIAGHTQLHLIREEFKDFERDKSLHLCLSTQNLEDLISHLKEKEVPFYDWKGKEGRISDHRTDGVLQIYLQDPEGYWIEINDAKHN</sequence>
<evidence type="ECO:0000313" key="2">
    <source>
        <dbReference type="EMBL" id="TMU57668.1"/>
    </source>
</evidence>
<evidence type="ECO:0000259" key="1">
    <source>
        <dbReference type="PROSITE" id="PS51819"/>
    </source>
</evidence>
<reference evidence="2 3" key="1">
    <citation type="submission" date="2019-05" db="EMBL/GenBank/DDBJ databases">
        <title>Flagellimonas sp. AsT0115, sp. nov., isolated from a marine red algae, Asparagopsis taxiformis.</title>
        <authorList>
            <person name="Kim J."/>
            <person name="Jeong S.E."/>
            <person name="Jeon C.O."/>
        </authorList>
    </citation>
    <scope>NUCLEOTIDE SEQUENCE [LARGE SCALE GENOMIC DNA]</scope>
    <source>
        <strain evidence="2 3">AsT0115</strain>
    </source>
</reference>
<evidence type="ECO:0000313" key="3">
    <source>
        <dbReference type="Proteomes" id="UP000751614"/>
    </source>
</evidence>
<keyword evidence="3" id="KW-1185">Reference proteome</keyword>
<dbReference type="Proteomes" id="UP000751614">
    <property type="component" value="Unassembled WGS sequence"/>
</dbReference>
<dbReference type="PROSITE" id="PS51819">
    <property type="entry name" value="VOC"/>
    <property type="match status" value="1"/>
</dbReference>
<organism evidence="2 3">
    <name type="scientific">Flagellimonas algicola</name>
    <dbReference type="NCBI Taxonomy" id="2583815"/>
    <lineage>
        <taxon>Bacteria</taxon>
        <taxon>Pseudomonadati</taxon>
        <taxon>Bacteroidota</taxon>
        <taxon>Flavobacteriia</taxon>
        <taxon>Flavobacteriales</taxon>
        <taxon>Flavobacteriaceae</taxon>
        <taxon>Flagellimonas</taxon>
    </lineage>
</organism>
<gene>
    <name evidence="2" type="ORF">FGG15_01595</name>
</gene>
<dbReference type="Pfam" id="PF00903">
    <property type="entry name" value="Glyoxalase"/>
    <property type="match status" value="1"/>
</dbReference>
<protein>
    <recommendedName>
        <fullName evidence="1">VOC domain-containing protein</fullName>
    </recommendedName>
</protein>
<dbReference type="InterPro" id="IPR004360">
    <property type="entry name" value="Glyas_Fos-R_dOase_dom"/>
</dbReference>
<dbReference type="SUPFAM" id="SSF54593">
    <property type="entry name" value="Glyoxalase/Bleomycin resistance protein/Dihydroxybiphenyl dioxygenase"/>
    <property type="match status" value="1"/>
</dbReference>
<dbReference type="InterPro" id="IPR029068">
    <property type="entry name" value="Glyas_Bleomycin-R_OHBP_Dase"/>
</dbReference>